<keyword evidence="5" id="KW-0808">Transferase</keyword>
<protein>
    <recommendedName>
        <fullName evidence="5">Protein-S-isoprenylcysteine O-methyltransferase</fullName>
        <ecNumber evidence="5">2.1.1.100</ecNumber>
    </recommendedName>
</protein>
<dbReference type="AlphaFoldDB" id="A0A8H5LWN4"/>
<comment type="catalytic activity">
    <reaction evidence="5">
        <text>[protein]-C-terminal S-[(2E,6E)-farnesyl]-L-cysteine + S-adenosyl-L-methionine = [protein]-C-terminal S-[(2E,6E)-farnesyl]-L-cysteine methyl ester + S-adenosyl-L-homocysteine</text>
        <dbReference type="Rhea" id="RHEA:21672"/>
        <dbReference type="Rhea" id="RHEA-COMP:12125"/>
        <dbReference type="Rhea" id="RHEA-COMP:12126"/>
        <dbReference type="ChEBI" id="CHEBI:57856"/>
        <dbReference type="ChEBI" id="CHEBI:59789"/>
        <dbReference type="ChEBI" id="CHEBI:90510"/>
        <dbReference type="ChEBI" id="CHEBI:90511"/>
        <dbReference type="EC" id="2.1.1.100"/>
    </reaction>
</comment>
<evidence type="ECO:0000256" key="6">
    <source>
        <dbReference type="SAM" id="SignalP"/>
    </source>
</evidence>
<evidence type="ECO:0000256" key="5">
    <source>
        <dbReference type="RuleBase" id="RU362022"/>
    </source>
</evidence>
<dbReference type="EC" id="2.1.1.100" evidence="5"/>
<gene>
    <name evidence="7" type="ORF">D9758_004921</name>
</gene>
<proteinExistence type="inferred from homology"/>
<evidence type="ECO:0000313" key="7">
    <source>
        <dbReference type="EMBL" id="KAF5372099.1"/>
    </source>
</evidence>
<keyword evidence="3 5" id="KW-1133">Transmembrane helix</keyword>
<accession>A0A8H5LWN4</accession>
<evidence type="ECO:0000313" key="8">
    <source>
        <dbReference type="Proteomes" id="UP000559256"/>
    </source>
</evidence>
<feature type="transmembrane region" description="Helical" evidence="5">
    <location>
        <begin position="151"/>
        <end position="169"/>
    </location>
</feature>
<name>A0A8H5LWN4_9AGAR</name>
<feature type="transmembrane region" description="Helical" evidence="5">
    <location>
        <begin position="181"/>
        <end position="203"/>
    </location>
</feature>
<dbReference type="Pfam" id="PF04140">
    <property type="entry name" value="ICMT"/>
    <property type="match status" value="1"/>
</dbReference>
<reference evidence="7 8" key="1">
    <citation type="journal article" date="2020" name="ISME J.">
        <title>Uncovering the hidden diversity of litter-decomposition mechanisms in mushroom-forming fungi.</title>
        <authorList>
            <person name="Floudas D."/>
            <person name="Bentzer J."/>
            <person name="Ahren D."/>
            <person name="Johansson T."/>
            <person name="Persson P."/>
            <person name="Tunlid A."/>
        </authorList>
    </citation>
    <scope>NUCLEOTIDE SEQUENCE [LARGE SCALE GENOMIC DNA]</scope>
    <source>
        <strain evidence="7 8">CBS 291.85</strain>
    </source>
</reference>
<dbReference type="GO" id="GO:0004671">
    <property type="term" value="F:protein C-terminal S-isoprenylcysteine carboxyl O-methyltransferase activity"/>
    <property type="evidence" value="ECO:0007669"/>
    <property type="project" value="UniProtKB-EC"/>
</dbReference>
<feature type="chain" id="PRO_5034447336" description="Protein-S-isoprenylcysteine O-methyltransferase" evidence="6">
    <location>
        <begin position="18"/>
        <end position="233"/>
    </location>
</feature>
<dbReference type="OrthoDB" id="422086at2759"/>
<comment type="similarity">
    <text evidence="5">Belongs to the class VI-like SAM-binding methyltransferase superfamily. Isoprenylcysteine carboxyl methyltransferase family.</text>
</comment>
<keyword evidence="5" id="KW-0949">S-adenosyl-L-methionine</keyword>
<dbReference type="PANTHER" id="PTHR12714:SF9">
    <property type="entry name" value="PROTEIN-S-ISOPRENYLCYSTEINE O-METHYLTRANSFERASE"/>
    <property type="match status" value="1"/>
</dbReference>
<dbReference type="Proteomes" id="UP000559256">
    <property type="component" value="Unassembled WGS sequence"/>
</dbReference>
<organism evidence="7 8">
    <name type="scientific">Tetrapyrgos nigripes</name>
    <dbReference type="NCBI Taxonomy" id="182062"/>
    <lineage>
        <taxon>Eukaryota</taxon>
        <taxon>Fungi</taxon>
        <taxon>Dikarya</taxon>
        <taxon>Basidiomycota</taxon>
        <taxon>Agaricomycotina</taxon>
        <taxon>Agaricomycetes</taxon>
        <taxon>Agaricomycetidae</taxon>
        <taxon>Agaricales</taxon>
        <taxon>Marasmiineae</taxon>
        <taxon>Marasmiaceae</taxon>
        <taxon>Tetrapyrgos</taxon>
    </lineage>
</organism>
<dbReference type="GO" id="GO:0005789">
    <property type="term" value="C:endoplasmic reticulum membrane"/>
    <property type="evidence" value="ECO:0007669"/>
    <property type="project" value="UniProtKB-SubCell"/>
</dbReference>
<feature type="transmembrane region" description="Helical" evidence="5">
    <location>
        <begin position="90"/>
        <end position="110"/>
    </location>
</feature>
<keyword evidence="5" id="KW-0256">Endoplasmic reticulum</keyword>
<dbReference type="Gene3D" id="1.20.120.1630">
    <property type="match status" value="1"/>
</dbReference>
<dbReference type="GO" id="GO:0032259">
    <property type="term" value="P:methylation"/>
    <property type="evidence" value="ECO:0007669"/>
    <property type="project" value="UniProtKB-KW"/>
</dbReference>
<evidence type="ECO:0000256" key="3">
    <source>
        <dbReference type="ARBA" id="ARBA00022989"/>
    </source>
</evidence>
<evidence type="ECO:0000256" key="4">
    <source>
        <dbReference type="ARBA" id="ARBA00023136"/>
    </source>
</evidence>
<keyword evidence="8" id="KW-1185">Reference proteome</keyword>
<evidence type="ECO:0000256" key="1">
    <source>
        <dbReference type="ARBA" id="ARBA00004141"/>
    </source>
</evidence>
<evidence type="ECO:0000256" key="2">
    <source>
        <dbReference type="ARBA" id="ARBA00022692"/>
    </source>
</evidence>
<keyword evidence="6" id="KW-0732">Signal</keyword>
<dbReference type="EMBL" id="JAACJM010000006">
    <property type="protein sequence ID" value="KAF5372099.1"/>
    <property type="molecule type" value="Genomic_DNA"/>
</dbReference>
<comment type="subcellular location">
    <subcellularLocation>
        <location evidence="5">Endoplasmic reticulum membrane</location>
        <topology evidence="5">Multi-pass membrane protein</topology>
    </subcellularLocation>
    <subcellularLocation>
        <location evidence="1">Membrane</location>
        <topology evidence="1">Multi-pass membrane protein</topology>
    </subcellularLocation>
</comment>
<comment type="caution">
    <text evidence="7">The sequence shown here is derived from an EMBL/GenBank/DDBJ whole genome shotgun (WGS) entry which is preliminary data.</text>
</comment>
<keyword evidence="4 5" id="KW-0472">Membrane</keyword>
<feature type="transmembrane region" description="Helical" evidence="5">
    <location>
        <begin position="48"/>
        <end position="70"/>
    </location>
</feature>
<feature type="signal peptide" evidence="6">
    <location>
        <begin position="1"/>
        <end position="17"/>
    </location>
</feature>
<dbReference type="PANTHER" id="PTHR12714">
    <property type="entry name" value="PROTEIN-S ISOPRENYLCYSTEINE O-METHYLTRANSFERASE"/>
    <property type="match status" value="1"/>
</dbReference>
<keyword evidence="5" id="KW-0489">Methyltransferase</keyword>
<keyword evidence="2 5" id="KW-0812">Transmembrane</keyword>
<dbReference type="InterPro" id="IPR007269">
    <property type="entry name" value="ICMT_MeTrfase"/>
</dbReference>
<sequence>MLPLVNLFCAMFSGIGAWVTMTPPNPVPQKSEVSGSANIKWIGSKAAYITKSFPVAVSFLESLSIVAAIFDIPVLKKISMLPMSTSSPQLLAKPLAFYIGALLIVFAGYIRRRCYQEMGRNFTFEVAFLNNHTLVTTGPYSIVRHPSYSATYFYTAGVILMWTSDGSWLDQGLLLKTFAGWIITCLWSIWWLMMIIMLTLRILKEDELLKKNFEKEWQEWRAVVPSRLFPGIY</sequence>